<organism evidence="5 6">
    <name type="scientific">Wickerhamomyces ciferrii (strain ATCC 14091 / BCRC 22168 / CBS 111 / JCM 3599 / NBRC 0793 / NRRL Y-1031 F-60-10)</name>
    <name type="common">Yeast</name>
    <name type="synonym">Pichia ciferrii</name>
    <dbReference type="NCBI Taxonomy" id="1206466"/>
    <lineage>
        <taxon>Eukaryota</taxon>
        <taxon>Fungi</taxon>
        <taxon>Dikarya</taxon>
        <taxon>Ascomycota</taxon>
        <taxon>Saccharomycotina</taxon>
        <taxon>Saccharomycetes</taxon>
        <taxon>Phaffomycetales</taxon>
        <taxon>Wickerhamomycetaceae</taxon>
        <taxon>Wickerhamomyces</taxon>
    </lineage>
</organism>
<dbReference type="eggNOG" id="KOG0519">
    <property type="taxonomic scope" value="Eukaryota"/>
</dbReference>
<dbReference type="Gene3D" id="3.40.50.2300">
    <property type="match status" value="1"/>
</dbReference>
<keyword evidence="5" id="KW-0808">Transferase</keyword>
<evidence type="ECO:0000313" key="6">
    <source>
        <dbReference type="Proteomes" id="UP000009328"/>
    </source>
</evidence>
<feature type="region of interest" description="Disordered" evidence="3">
    <location>
        <begin position="1"/>
        <end position="34"/>
    </location>
</feature>
<keyword evidence="1 2" id="KW-0597">Phosphoprotein</keyword>
<feature type="modified residue" description="4-aspartylphosphate" evidence="2">
    <location>
        <position position="170"/>
    </location>
</feature>
<feature type="domain" description="Response regulatory" evidence="4">
    <location>
        <begin position="119"/>
        <end position="237"/>
    </location>
</feature>
<dbReference type="GO" id="GO:0006950">
    <property type="term" value="P:response to stress"/>
    <property type="evidence" value="ECO:0007669"/>
    <property type="project" value="UniProtKB-ARBA"/>
</dbReference>
<dbReference type="PANTHER" id="PTHR43719:SF28">
    <property type="entry name" value="PEROXIDE STRESS-ACTIVATED HISTIDINE KINASE MAK1-RELATED"/>
    <property type="match status" value="1"/>
</dbReference>
<dbReference type="EC" id="2.7.13.3" evidence="5"/>
<protein>
    <submittedName>
        <fullName evidence="5">Peroxide stress-activated histidine kinase mak1</fullName>
        <ecNumber evidence="5">2.7.13.3</ecNumber>
    </submittedName>
</protein>
<dbReference type="EMBL" id="CAIF01000027">
    <property type="protein sequence ID" value="CCH41665.1"/>
    <property type="molecule type" value="Genomic_DNA"/>
</dbReference>
<evidence type="ECO:0000256" key="2">
    <source>
        <dbReference type="PROSITE-ProRule" id="PRU00169"/>
    </source>
</evidence>
<evidence type="ECO:0000313" key="5">
    <source>
        <dbReference type="EMBL" id="CCH41665.1"/>
    </source>
</evidence>
<accession>K0K9R5</accession>
<dbReference type="InterPro" id="IPR011006">
    <property type="entry name" value="CheY-like_superfamily"/>
</dbReference>
<dbReference type="InParanoid" id="K0K9R5"/>
<evidence type="ECO:0000259" key="4">
    <source>
        <dbReference type="PROSITE" id="PS50110"/>
    </source>
</evidence>
<sequence>MNAILNQNFNTPPSSPLLQPRSSSPKSNTSRLNEQEELLSRQHLDIDSLKDYTSCSMNGSTHTTNQTNHNLQLPSPLSPNSNPTDFFTLSKSEVQYNNSTSSLIDIPNDLKLHHDEEFNFLCVDDNQINLTILNKILSKTFNQASLKSTLNPLEVIGELHSKIYDVLFLDIEMPELNGVQIATMIRSIPFFNSLTIIAVTSRSSPQDLVDYTNAGIDYTIPKPITIDSSDFKTIVLNTMKQRR</sequence>
<feature type="compositionally biased region" description="Low complexity" evidence="3">
    <location>
        <begin position="16"/>
        <end position="25"/>
    </location>
</feature>
<dbReference type="SMART" id="SM00448">
    <property type="entry name" value="REC"/>
    <property type="match status" value="1"/>
</dbReference>
<dbReference type="Proteomes" id="UP000009328">
    <property type="component" value="Unassembled WGS sequence"/>
</dbReference>
<dbReference type="PROSITE" id="PS50110">
    <property type="entry name" value="RESPONSE_REGULATORY"/>
    <property type="match status" value="1"/>
</dbReference>
<dbReference type="SUPFAM" id="SSF52172">
    <property type="entry name" value="CheY-like"/>
    <property type="match status" value="1"/>
</dbReference>
<dbReference type="GO" id="GO:0004673">
    <property type="term" value="F:protein histidine kinase activity"/>
    <property type="evidence" value="ECO:0007669"/>
    <property type="project" value="UniProtKB-EC"/>
</dbReference>
<dbReference type="AlphaFoldDB" id="K0K9R5"/>
<evidence type="ECO:0000256" key="1">
    <source>
        <dbReference type="ARBA" id="ARBA00022553"/>
    </source>
</evidence>
<keyword evidence="6" id="KW-1185">Reference proteome</keyword>
<dbReference type="CDD" id="cd17546">
    <property type="entry name" value="REC_hyHK_CKI1_RcsC-like"/>
    <property type="match status" value="1"/>
</dbReference>
<dbReference type="PANTHER" id="PTHR43719">
    <property type="entry name" value="TWO-COMPONENT HISTIDINE KINASE"/>
    <property type="match status" value="1"/>
</dbReference>
<evidence type="ECO:0000256" key="3">
    <source>
        <dbReference type="SAM" id="MobiDB-lite"/>
    </source>
</evidence>
<dbReference type="HOGENOM" id="CLU_1143312_0_0_1"/>
<dbReference type="InterPro" id="IPR050956">
    <property type="entry name" value="2C_system_His_kinase"/>
</dbReference>
<dbReference type="InterPro" id="IPR001789">
    <property type="entry name" value="Sig_transdc_resp-reg_receiver"/>
</dbReference>
<proteinExistence type="predicted"/>
<comment type="caution">
    <text evidence="5">The sequence shown here is derived from an EMBL/GenBank/DDBJ whole genome shotgun (WGS) entry which is preliminary data.</text>
</comment>
<feature type="compositionally biased region" description="Low complexity" evidence="3">
    <location>
        <begin position="61"/>
        <end position="80"/>
    </location>
</feature>
<gene>
    <name evidence="5" type="ORF">BN7_1206</name>
</gene>
<reference evidence="5 6" key="1">
    <citation type="journal article" date="2012" name="Eukaryot. Cell">
        <title>Draft genome sequence of Wickerhamomyces ciferrii NRRL Y-1031 F-60-10.</title>
        <authorList>
            <person name="Schneider J."/>
            <person name="Andrea H."/>
            <person name="Blom J."/>
            <person name="Jaenicke S."/>
            <person name="Ruckert C."/>
            <person name="Schorsch C."/>
            <person name="Szczepanowski R."/>
            <person name="Farwick M."/>
            <person name="Goesmann A."/>
            <person name="Puhler A."/>
            <person name="Schaffer S."/>
            <person name="Tauch A."/>
            <person name="Kohler T."/>
            <person name="Brinkrolf K."/>
        </authorList>
    </citation>
    <scope>NUCLEOTIDE SEQUENCE [LARGE SCALE GENOMIC DNA]</scope>
    <source>
        <strain evidence="6">ATCC 14091 / BCRC 22168 / CBS 111 / JCM 3599 / NBRC 0793 / NRRL Y-1031 F-60-10</strain>
    </source>
</reference>
<dbReference type="Pfam" id="PF00072">
    <property type="entry name" value="Response_reg"/>
    <property type="match status" value="1"/>
</dbReference>
<name>K0K9R5_WICCF</name>
<dbReference type="GO" id="GO:0000160">
    <property type="term" value="P:phosphorelay signal transduction system"/>
    <property type="evidence" value="ECO:0007669"/>
    <property type="project" value="InterPro"/>
</dbReference>
<keyword evidence="5" id="KW-0418">Kinase</keyword>
<feature type="compositionally biased region" description="Polar residues" evidence="3">
    <location>
        <begin position="1"/>
        <end position="11"/>
    </location>
</feature>
<dbReference type="STRING" id="1206466.K0K9R5"/>
<feature type="region of interest" description="Disordered" evidence="3">
    <location>
        <begin position="57"/>
        <end position="80"/>
    </location>
</feature>